<accession>A0AAP0DKU9</accession>
<feature type="compositionally biased region" description="Low complexity" evidence="1">
    <location>
        <begin position="88"/>
        <end position="101"/>
    </location>
</feature>
<comment type="caution">
    <text evidence="2">The sequence shown here is derived from an EMBL/GenBank/DDBJ whole genome shotgun (WGS) entry which is preliminary data.</text>
</comment>
<dbReference type="InterPro" id="IPR008586">
    <property type="entry name" value="DUF868_pln"/>
</dbReference>
<dbReference type="AlphaFoldDB" id="A0AAP0DKU9"/>
<dbReference type="PANTHER" id="PTHR31972">
    <property type="entry name" value="EXPRESSED PROTEIN"/>
    <property type="match status" value="1"/>
</dbReference>
<feature type="region of interest" description="Disordered" evidence="1">
    <location>
        <begin position="71"/>
        <end position="101"/>
    </location>
</feature>
<evidence type="ECO:0000256" key="1">
    <source>
        <dbReference type="SAM" id="MobiDB-lite"/>
    </source>
</evidence>
<dbReference type="Pfam" id="PF05910">
    <property type="entry name" value="DUF868"/>
    <property type="match status" value="1"/>
</dbReference>
<evidence type="ECO:0000313" key="3">
    <source>
        <dbReference type="Proteomes" id="UP001408789"/>
    </source>
</evidence>
<gene>
    <name evidence="2" type="ORF">SSX86_009283</name>
</gene>
<reference evidence="2 3" key="1">
    <citation type="submission" date="2024-04" db="EMBL/GenBank/DDBJ databases">
        <title>The reference genome of an endangered Asteraceae, Deinandra increscens subsp. villosa, native to the Central Coast of California.</title>
        <authorList>
            <person name="Guilliams M."/>
            <person name="Hasenstab-Lehman K."/>
            <person name="Meyer R."/>
            <person name="Mcevoy S."/>
        </authorList>
    </citation>
    <scope>NUCLEOTIDE SEQUENCE [LARGE SCALE GENOMIC DNA]</scope>
    <source>
        <tissue evidence="2">Leaf</tissue>
    </source>
</reference>
<proteinExistence type="predicted"/>
<dbReference type="PANTHER" id="PTHR31972:SF3">
    <property type="entry name" value="OS09G0416600 PROTEIN"/>
    <property type="match status" value="1"/>
</dbReference>
<feature type="compositionally biased region" description="Pro residues" evidence="1">
    <location>
        <begin position="23"/>
        <end position="36"/>
    </location>
</feature>
<evidence type="ECO:0000313" key="2">
    <source>
        <dbReference type="EMBL" id="KAK9072848.1"/>
    </source>
</evidence>
<organism evidence="2 3">
    <name type="scientific">Deinandra increscens subsp. villosa</name>
    <dbReference type="NCBI Taxonomy" id="3103831"/>
    <lineage>
        <taxon>Eukaryota</taxon>
        <taxon>Viridiplantae</taxon>
        <taxon>Streptophyta</taxon>
        <taxon>Embryophyta</taxon>
        <taxon>Tracheophyta</taxon>
        <taxon>Spermatophyta</taxon>
        <taxon>Magnoliopsida</taxon>
        <taxon>eudicotyledons</taxon>
        <taxon>Gunneridae</taxon>
        <taxon>Pentapetalae</taxon>
        <taxon>asterids</taxon>
        <taxon>campanulids</taxon>
        <taxon>Asterales</taxon>
        <taxon>Asteraceae</taxon>
        <taxon>Asteroideae</taxon>
        <taxon>Heliantheae alliance</taxon>
        <taxon>Madieae</taxon>
        <taxon>Madiinae</taxon>
        <taxon>Deinandra</taxon>
    </lineage>
</organism>
<keyword evidence="3" id="KW-1185">Reference proteome</keyword>
<protein>
    <submittedName>
        <fullName evidence="2">Uncharacterized protein</fullName>
    </submittedName>
</protein>
<dbReference type="Proteomes" id="UP001408789">
    <property type="component" value="Unassembled WGS sequence"/>
</dbReference>
<dbReference type="EMBL" id="JBCNJP010000010">
    <property type="protein sequence ID" value="KAK9072848.1"/>
    <property type="molecule type" value="Genomic_DNA"/>
</dbReference>
<name>A0AAP0DKU9_9ASTR</name>
<sequence length="394" mass="42846">MSSSDRPIPHRRSTTTPTTPRAASPPPPPPPPPSPKPTVSTTLYHTPIGTFALTWSRTLFARSLHLHLLPSSSSSSSAAATDDDDDSLSTTSSSPTTPATPSFHLQIKPFIFWNRHGSKKLPISPTDFIQIFYDLSRAKFGSGPEPVSGFYIAATLSGHITLLVGDSPKQAYSKTKSSTLSTKTQITVLRREHVYGISGKKYTTRATFRGKTREITIDCTRAGAGTGAAGLAGLAGVAGDDSRLYFSVDNKRVLVVKHLQWKFRGNERVEIDGVQIQISWDVHNWLSEEEIDEGYALFMFRFEKSGFDYHEDDKLLARLNASGSGVSGSGSGFGFGFEMRKMKKGMLKRVKSSSSSSLSSASSGCGSVMEWESVEENELKGPSGFSLLVYAWKS</sequence>
<feature type="compositionally biased region" description="Low complexity" evidence="1">
    <location>
        <begin position="71"/>
        <end position="80"/>
    </location>
</feature>
<feature type="region of interest" description="Disordered" evidence="1">
    <location>
        <begin position="1"/>
        <end position="42"/>
    </location>
</feature>